<evidence type="ECO:0000256" key="5">
    <source>
        <dbReference type="PROSITE-ProRule" id="PRU01248"/>
    </source>
</evidence>
<keyword evidence="4" id="KW-0233">DNA recombination</keyword>
<dbReference type="InterPro" id="IPR011010">
    <property type="entry name" value="DNA_brk_join_enz"/>
</dbReference>
<feature type="domain" description="Core-binding (CB)" evidence="7">
    <location>
        <begin position="11"/>
        <end position="100"/>
    </location>
</feature>
<gene>
    <name evidence="8" type="ORF">BVG16_15135</name>
</gene>
<accession>A0A1T2XDA2</accession>
<evidence type="ECO:0000256" key="1">
    <source>
        <dbReference type="ARBA" id="ARBA00008857"/>
    </source>
</evidence>
<dbReference type="PANTHER" id="PTHR30349:SF41">
    <property type="entry name" value="INTEGRASE_RECOMBINASE PROTEIN MJ0367-RELATED"/>
    <property type="match status" value="1"/>
</dbReference>
<dbReference type="GO" id="GO:0015074">
    <property type="term" value="P:DNA integration"/>
    <property type="evidence" value="ECO:0007669"/>
    <property type="project" value="UniProtKB-KW"/>
</dbReference>
<dbReference type="InterPro" id="IPR050090">
    <property type="entry name" value="Tyrosine_recombinase_XerCD"/>
</dbReference>
<dbReference type="InterPro" id="IPR004107">
    <property type="entry name" value="Integrase_SAM-like_N"/>
</dbReference>
<dbReference type="Pfam" id="PF02899">
    <property type="entry name" value="Phage_int_SAM_1"/>
    <property type="match status" value="1"/>
</dbReference>
<dbReference type="PROSITE" id="PS51898">
    <property type="entry name" value="TYR_RECOMBINASE"/>
    <property type="match status" value="1"/>
</dbReference>
<keyword evidence="2" id="KW-0229">DNA integration</keyword>
<dbReference type="GO" id="GO:0003677">
    <property type="term" value="F:DNA binding"/>
    <property type="evidence" value="ECO:0007669"/>
    <property type="project" value="UniProtKB-UniRule"/>
</dbReference>
<dbReference type="EMBL" id="MSZX01000005">
    <property type="protein sequence ID" value="OPA77762.1"/>
    <property type="molecule type" value="Genomic_DNA"/>
</dbReference>
<dbReference type="Pfam" id="PF00589">
    <property type="entry name" value="Phage_integrase"/>
    <property type="match status" value="1"/>
</dbReference>
<organism evidence="8 9">
    <name type="scientific">Paenibacillus selenitireducens</name>
    <dbReference type="NCBI Taxonomy" id="1324314"/>
    <lineage>
        <taxon>Bacteria</taxon>
        <taxon>Bacillati</taxon>
        <taxon>Bacillota</taxon>
        <taxon>Bacilli</taxon>
        <taxon>Bacillales</taxon>
        <taxon>Paenibacillaceae</taxon>
        <taxon>Paenibacillus</taxon>
    </lineage>
</organism>
<evidence type="ECO:0000313" key="8">
    <source>
        <dbReference type="EMBL" id="OPA77762.1"/>
    </source>
</evidence>
<evidence type="ECO:0000256" key="4">
    <source>
        <dbReference type="ARBA" id="ARBA00023172"/>
    </source>
</evidence>
<dbReference type="InterPro" id="IPR044068">
    <property type="entry name" value="CB"/>
</dbReference>
<evidence type="ECO:0000259" key="6">
    <source>
        <dbReference type="PROSITE" id="PS51898"/>
    </source>
</evidence>
<dbReference type="PANTHER" id="PTHR30349">
    <property type="entry name" value="PHAGE INTEGRASE-RELATED"/>
    <property type="match status" value="1"/>
</dbReference>
<evidence type="ECO:0000259" key="7">
    <source>
        <dbReference type="PROSITE" id="PS51900"/>
    </source>
</evidence>
<reference evidence="8 9" key="1">
    <citation type="submission" date="2017-01" db="EMBL/GenBank/DDBJ databases">
        <title>Genome analysis of Paenibacillus selenitrireducens ES3-24.</title>
        <authorList>
            <person name="Xu D."/>
            <person name="Yao R."/>
            <person name="Zheng S."/>
        </authorList>
    </citation>
    <scope>NUCLEOTIDE SEQUENCE [LARGE SCALE GENOMIC DNA]</scope>
    <source>
        <strain evidence="8 9">ES3-24</strain>
    </source>
</reference>
<dbReference type="Gene3D" id="1.10.150.130">
    <property type="match status" value="1"/>
</dbReference>
<protein>
    <recommendedName>
        <fullName evidence="10">Recombinase XerC</fullName>
    </recommendedName>
</protein>
<dbReference type="InterPro" id="IPR010998">
    <property type="entry name" value="Integrase_recombinase_N"/>
</dbReference>
<sequence length="320" mass="37010">MTFVGGYWVLTTQHEIIDTYDMEVELFSIWMKNQGMTKATQQAYLSDTRSFLHMIYPNEIAKLGKIDVMRFLSDRRERGAGDEARNRKLSSLRAFFKALNEMEHIQINPAALIAKSKQEKNRIPTYLEEDQLESFFQSIAGKYQHRNMAILLLMAFAGLRVGEIHRMNIQDLHQDGSIHILGKGRKWRVIPLPESMHQVLIRSLDERIEPKQSKEQGFFISQFGRRLSVRMIQTVADQTFEVLQQKMPALNGLKLSSHKLRHSFATMQIRSGTDIRTLQELLGHSSIETTQIYTHIDNKQMKMAMDKVSSKIPLSISSRN</sequence>
<comment type="similarity">
    <text evidence="1">Belongs to the 'phage' integrase family.</text>
</comment>
<comment type="caution">
    <text evidence="8">The sequence shown here is derived from an EMBL/GenBank/DDBJ whole genome shotgun (WGS) entry which is preliminary data.</text>
</comment>
<feature type="domain" description="Tyr recombinase" evidence="6">
    <location>
        <begin position="122"/>
        <end position="306"/>
    </location>
</feature>
<evidence type="ECO:0000256" key="2">
    <source>
        <dbReference type="ARBA" id="ARBA00022908"/>
    </source>
</evidence>
<dbReference type="SUPFAM" id="SSF56349">
    <property type="entry name" value="DNA breaking-rejoining enzymes"/>
    <property type="match status" value="1"/>
</dbReference>
<dbReference type="InterPro" id="IPR013762">
    <property type="entry name" value="Integrase-like_cat_sf"/>
</dbReference>
<dbReference type="GO" id="GO:0006310">
    <property type="term" value="P:DNA recombination"/>
    <property type="evidence" value="ECO:0007669"/>
    <property type="project" value="UniProtKB-KW"/>
</dbReference>
<dbReference type="PROSITE" id="PS51900">
    <property type="entry name" value="CB"/>
    <property type="match status" value="1"/>
</dbReference>
<evidence type="ECO:0000256" key="3">
    <source>
        <dbReference type="ARBA" id="ARBA00023125"/>
    </source>
</evidence>
<dbReference type="STRING" id="1324314.BVG16_15135"/>
<dbReference type="InterPro" id="IPR002104">
    <property type="entry name" value="Integrase_catalytic"/>
</dbReference>
<dbReference type="Proteomes" id="UP000190188">
    <property type="component" value="Unassembled WGS sequence"/>
</dbReference>
<keyword evidence="3 5" id="KW-0238">DNA-binding</keyword>
<keyword evidence="9" id="KW-1185">Reference proteome</keyword>
<name>A0A1T2XDA2_9BACL</name>
<evidence type="ECO:0008006" key="10">
    <source>
        <dbReference type="Google" id="ProtNLM"/>
    </source>
</evidence>
<evidence type="ECO:0000313" key="9">
    <source>
        <dbReference type="Proteomes" id="UP000190188"/>
    </source>
</evidence>
<dbReference type="Gene3D" id="1.10.443.10">
    <property type="entry name" value="Intergrase catalytic core"/>
    <property type="match status" value="1"/>
</dbReference>
<dbReference type="AlphaFoldDB" id="A0A1T2XDA2"/>
<proteinExistence type="inferred from homology"/>